<dbReference type="Pfam" id="PF13563">
    <property type="entry name" value="2_5_RNA_ligase2"/>
    <property type="match status" value="1"/>
</dbReference>
<protein>
    <submittedName>
        <fullName evidence="1">2'-5' RNA ligase family protein</fullName>
    </submittedName>
</protein>
<dbReference type="GO" id="GO:0016874">
    <property type="term" value="F:ligase activity"/>
    <property type="evidence" value="ECO:0007669"/>
    <property type="project" value="UniProtKB-KW"/>
</dbReference>
<dbReference type="InterPro" id="IPR009097">
    <property type="entry name" value="Cyclic_Pdiesterase"/>
</dbReference>
<gene>
    <name evidence="1" type="ORF">FEG63_05740</name>
</gene>
<sequence length="157" mass="17090">MAHSIELLLDERADAAVRRIASHRNRPHITLIAAERIDPEVDQVLTELADRFPVPAVIGAPLVFGTGRLTLARLVVPSAALLDVHEKVYDLCMPFVPNVFAHCAPGEWTPHVTLGRRFTPAQVGEALAVDGIAADIRAGVVGLRRWDGDAKVERVLI</sequence>
<dbReference type="SUPFAM" id="SSF55144">
    <property type="entry name" value="LigT-like"/>
    <property type="match status" value="1"/>
</dbReference>
<keyword evidence="2" id="KW-1185">Reference proteome</keyword>
<evidence type="ECO:0000313" key="1">
    <source>
        <dbReference type="EMBL" id="NTY59058.1"/>
    </source>
</evidence>
<proteinExistence type="predicted"/>
<dbReference type="Gene3D" id="3.90.1140.10">
    <property type="entry name" value="Cyclic phosphodiesterase"/>
    <property type="match status" value="1"/>
</dbReference>
<dbReference type="EMBL" id="VBSB01000003">
    <property type="protein sequence ID" value="NTY59058.1"/>
    <property type="molecule type" value="Genomic_DNA"/>
</dbReference>
<comment type="caution">
    <text evidence="1">The sequence shown here is derived from an EMBL/GenBank/DDBJ whole genome shotgun (WGS) entry which is preliminary data.</text>
</comment>
<reference evidence="1 2" key="1">
    <citation type="submission" date="2019-05" db="EMBL/GenBank/DDBJ databases">
        <title>Mycolicibacterium sphagni ENV482 genome assembly.</title>
        <authorList>
            <person name="Chen W."/>
            <person name="Faulkner N.W."/>
            <person name="Hyman M.R."/>
        </authorList>
    </citation>
    <scope>NUCLEOTIDE SEQUENCE [LARGE SCALE GENOMIC DNA]</scope>
    <source>
        <strain evidence="1 2">ENV482</strain>
    </source>
</reference>
<evidence type="ECO:0000313" key="2">
    <source>
        <dbReference type="Proteomes" id="UP000708347"/>
    </source>
</evidence>
<keyword evidence="1" id="KW-0436">Ligase</keyword>
<name>A0ABX2JR50_9MYCO</name>
<organism evidence="1 2">
    <name type="scientific">Mycolicibacterium sphagni</name>
    <dbReference type="NCBI Taxonomy" id="1786"/>
    <lineage>
        <taxon>Bacteria</taxon>
        <taxon>Bacillati</taxon>
        <taxon>Actinomycetota</taxon>
        <taxon>Actinomycetes</taxon>
        <taxon>Mycobacteriales</taxon>
        <taxon>Mycobacteriaceae</taxon>
        <taxon>Mycolicibacterium</taxon>
    </lineage>
</organism>
<accession>A0ABX2JR50</accession>
<dbReference type="Proteomes" id="UP000708347">
    <property type="component" value="Unassembled WGS sequence"/>
</dbReference>
<dbReference type="RefSeq" id="WP_174396947.1">
    <property type="nucleotide sequence ID" value="NZ_VBSB01000003.1"/>
</dbReference>